<evidence type="ECO:0000256" key="3">
    <source>
        <dbReference type="ARBA" id="ARBA00005081"/>
    </source>
</evidence>
<dbReference type="InterPro" id="IPR013785">
    <property type="entry name" value="Aldolase_TIM"/>
</dbReference>
<dbReference type="InterPro" id="IPR007260">
    <property type="entry name" value="NanE"/>
</dbReference>
<gene>
    <name evidence="7" type="ORF">WH87_10470</name>
</gene>
<reference evidence="7 8" key="1">
    <citation type="submission" date="2015-03" db="EMBL/GenBank/DDBJ databases">
        <authorList>
            <person name="Lepp D."/>
            <person name="Hassan Y.I."/>
            <person name="Li X.-Z."/>
            <person name="Zhou T."/>
        </authorList>
    </citation>
    <scope>NUCLEOTIDE SEQUENCE [LARGE SCALE GENOMIC DNA]</scope>
    <source>
        <strain evidence="7 8">E84</strain>
    </source>
</reference>
<dbReference type="GO" id="GO:0047465">
    <property type="term" value="F:N-acylglucosamine-6-phosphate 2-epimerase activity"/>
    <property type="evidence" value="ECO:0007669"/>
    <property type="project" value="UniProtKB-EC"/>
</dbReference>
<evidence type="ECO:0000256" key="2">
    <source>
        <dbReference type="ARBA" id="ARBA00002147"/>
    </source>
</evidence>
<comment type="caution">
    <text evidence="7">The sequence shown here is derived from an EMBL/GenBank/DDBJ whole genome shotgun (WGS) entry which is preliminary data.</text>
</comment>
<organism evidence="7 8">
    <name type="scientific">Devosia epidermidihirudinis</name>
    <dbReference type="NCBI Taxonomy" id="1293439"/>
    <lineage>
        <taxon>Bacteria</taxon>
        <taxon>Pseudomonadati</taxon>
        <taxon>Pseudomonadota</taxon>
        <taxon>Alphaproteobacteria</taxon>
        <taxon>Hyphomicrobiales</taxon>
        <taxon>Devosiaceae</taxon>
        <taxon>Devosia</taxon>
    </lineage>
</organism>
<dbReference type="GO" id="GO:0006053">
    <property type="term" value="P:N-acetylmannosamine catabolic process"/>
    <property type="evidence" value="ECO:0007669"/>
    <property type="project" value="TreeGrafter"/>
</dbReference>
<dbReference type="AlphaFoldDB" id="A0A0F5QBG2"/>
<dbReference type="NCBIfam" id="NF002231">
    <property type="entry name" value="PRK01130.1"/>
    <property type="match status" value="1"/>
</dbReference>
<dbReference type="InterPro" id="IPR011060">
    <property type="entry name" value="RibuloseP-bd_barrel"/>
</dbReference>
<name>A0A0F5QBG2_9HYPH</name>
<evidence type="ECO:0000313" key="7">
    <source>
        <dbReference type="EMBL" id="KKC38036.1"/>
    </source>
</evidence>
<keyword evidence="8" id="KW-1185">Reference proteome</keyword>
<evidence type="ECO:0000256" key="6">
    <source>
        <dbReference type="ARBA" id="ARBA00023277"/>
    </source>
</evidence>
<dbReference type="OrthoDB" id="9810372at2"/>
<dbReference type="PANTHER" id="PTHR36204">
    <property type="entry name" value="N-ACETYLMANNOSAMINE-6-PHOSPHATE 2-EPIMERASE-RELATED"/>
    <property type="match status" value="1"/>
</dbReference>
<dbReference type="GO" id="GO:0005829">
    <property type="term" value="C:cytosol"/>
    <property type="evidence" value="ECO:0007669"/>
    <property type="project" value="TreeGrafter"/>
</dbReference>
<dbReference type="PATRIC" id="fig|1293439.3.peg.1682"/>
<dbReference type="PANTHER" id="PTHR36204:SF1">
    <property type="entry name" value="N-ACETYLMANNOSAMINE-6-PHOSPHATE 2-EPIMERASE-RELATED"/>
    <property type="match status" value="1"/>
</dbReference>
<evidence type="ECO:0000256" key="1">
    <source>
        <dbReference type="ARBA" id="ARBA00000056"/>
    </source>
</evidence>
<keyword evidence="5" id="KW-0413">Isomerase</keyword>
<dbReference type="RefSeq" id="WP_046139205.1">
    <property type="nucleotide sequence ID" value="NZ_LANJ01000016.1"/>
</dbReference>
<dbReference type="GO" id="GO:0019262">
    <property type="term" value="P:N-acetylneuraminate catabolic process"/>
    <property type="evidence" value="ECO:0007669"/>
    <property type="project" value="UniProtKB-UniPathway"/>
</dbReference>
<dbReference type="Pfam" id="PF04131">
    <property type="entry name" value="NanE"/>
    <property type="match status" value="1"/>
</dbReference>
<dbReference type="Proteomes" id="UP000033411">
    <property type="component" value="Unassembled WGS sequence"/>
</dbReference>
<dbReference type="EMBL" id="LANJ01000016">
    <property type="protein sequence ID" value="KKC38036.1"/>
    <property type="molecule type" value="Genomic_DNA"/>
</dbReference>
<dbReference type="Gene3D" id="3.20.20.70">
    <property type="entry name" value="Aldolase class I"/>
    <property type="match status" value="1"/>
</dbReference>
<keyword evidence="6" id="KW-0119">Carbohydrate metabolism</keyword>
<accession>A0A0F5QBG2</accession>
<evidence type="ECO:0000256" key="5">
    <source>
        <dbReference type="ARBA" id="ARBA00023235"/>
    </source>
</evidence>
<dbReference type="UniPathway" id="UPA00629">
    <property type="reaction ID" value="UER00682"/>
</dbReference>
<comment type="function">
    <text evidence="2">Converts N-acetylmannosamine-6-phosphate (ManNAc-6-P) to N-acetylglucosamine-6-phosphate (GlcNAc-6-P).</text>
</comment>
<dbReference type="SUPFAM" id="SSF51366">
    <property type="entry name" value="Ribulose-phoshate binding barrel"/>
    <property type="match status" value="1"/>
</dbReference>
<evidence type="ECO:0000313" key="8">
    <source>
        <dbReference type="Proteomes" id="UP000033411"/>
    </source>
</evidence>
<comment type="catalytic activity">
    <reaction evidence="1">
        <text>an N-acyl-D-glucosamine 6-phosphate = an N-acyl-D-mannosamine 6-phosphate</text>
        <dbReference type="Rhea" id="RHEA:23932"/>
        <dbReference type="ChEBI" id="CHEBI:57599"/>
        <dbReference type="ChEBI" id="CHEBI:57666"/>
        <dbReference type="EC" id="5.1.3.9"/>
    </reaction>
</comment>
<protein>
    <recommendedName>
        <fullName evidence="4">N-acylglucosamine-6-phosphate 2-epimerase</fullName>
        <ecNumber evidence="4">5.1.3.9</ecNumber>
    </recommendedName>
</protein>
<dbReference type="STRING" id="1293439.WH87_10470"/>
<proteinExistence type="predicted"/>
<evidence type="ECO:0000256" key="4">
    <source>
        <dbReference type="ARBA" id="ARBA00013180"/>
    </source>
</evidence>
<sequence length="224" mass="22896">MSAVLDRLARKLIVSSQAMDPRSPLRTPEILALMAQAAELGGAGGFRVNGVDVVKALRPKTDLPIIGIVKDWREGFDNYITTTLEDVEGLCAAGADMIAIQATEGTRPGPDFAVLAAAAHAHGVAVMADIATLDEAASAVAAGADVVATTMVGYTPSTQGAARPPFDLVRTLCASLICPVIVEGGVWTPEHVAESFACGAHAVVSGSAVTAPDLITQRLVAAIG</sequence>
<comment type="pathway">
    <text evidence="3">Amino-sugar metabolism; N-acetylneuraminate degradation; D-fructose 6-phosphate from N-acetylneuraminate: step 3/5.</text>
</comment>
<dbReference type="EC" id="5.1.3.9" evidence="4"/>